<dbReference type="AlphaFoldDB" id="A0A0F7CN32"/>
<dbReference type="STRING" id="408015.SXIM_08220"/>
<organism evidence="1 2">
    <name type="scientific">Streptomyces xiamenensis</name>
    <dbReference type="NCBI Taxonomy" id="408015"/>
    <lineage>
        <taxon>Bacteria</taxon>
        <taxon>Bacillati</taxon>
        <taxon>Actinomycetota</taxon>
        <taxon>Actinomycetes</taxon>
        <taxon>Kitasatosporales</taxon>
        <taxon>Streptomycetaceae</taxon>
        <taxon>Streptomyces</taxon>
    </lineage>
</organism>
<dbReference type="Proteomes" id="UP000034034">
    <property type="component" value="Chromosome"/>
</dbReference>
<sequence>MRTMSDERLLHAVRQQVELGRLVPLGSAADGAWLAERAAAGALRRAVAAAVPAARVEELRLAVTEPEPAPAAVPPPASALPPGPLAMTATVAAPVHQPLPEYANALRLALAQAARDRLGLAVATIDLRVAGLIEDAGEAGGPEVTATAPGPADRAGGGAVAAAVRVVPGVYALPHRVEITDSAEPPCRLVRLVLAVTDGRRVLDVVREARLAAAAALDDEAPGPVRVSAVVTDVVPDGQLPSAG</sequence>
<name>A0A0F7CN32_9ACTN</name>
<proteinExistence type="predicted"/>
<evidence type="ECO:0000313" key="2">
    <source>
        <dbReference type="Proteomes" id="UP000034034"/>
    </source>
</evidence>
<evidence type="ECO:0000313" key="1">
    <source>
        <dbReference type="EMBL" id="AKG42206.1"/>
    </source>
</evidence>
<dbReference type="HOGENOM" id="CLU_1155844_0_0_11"/>
<accession>A0A0F7CN32</accession>
<dbReference type="EMBL" id="CP009922">
    <property type="protein sequence ID" value="AKG42206.1"/>
    <property type="molecule type" value="Genomic_DNA"/>
</dbReference>
<keyword evidence="2" id="KW-1185">Reference proteome</keyword>
<gene>
    <name evidence="1" type="ORF">SXIM_08220</name>
</gene>
<dbReference type="KEGG" id="sxi:SXIM_08220"/>
<reference evidence="1" key="1">
    <citation type="submission" date="2019-08" db="EMBL/GenBank/DDBJ databases">
        <title>Complete genome sequence of a mangrove-derived Streptomyces xiamenensis.</title>
        <authorList>
            <person name="Xu J."/>
        </authorList>
    </citation>
    <scope>NUCLEOTIDE SEQUENCE</scope>
    <source>
        <strain evidence="1">318</strain>
    </source>
</reference>
<dbReference type="PATRIC" id="fig|408015.6.peg.851"/>
<protein>
    <submittedName>
        <fullName evidence="1">Nucleopolyhedrovirus p10 family protein</fullName>
    </submittedName>
</protein>